<dbReference type="InParanoid" id="A0A409VIX6"/>
<dbReference type="InterPro" id="IPR036322">
    <property type="entry name" value="WD40_repeat_dom_sf"/>
</dbReference>
<dbReference type="OrthoDB" id="19711at2759"/>
<dbReference type="SUPFAM" id="SSF81383">
    <property type="entry name" value="F-box domain"/>
    <property type="match status" value="1"/>
</dbReference>
<keyword evidence="6" id="KW-1185">Reference proteome</keyword>
<feature type="repeat" description="WD" evidence="3">
    <location>
        <begin position="370"/>
        <end position="409"/>
    </location>
</feature>
<feature type="repeat" description="WD" evidence="3">
    <location>
        <begin position="507"/>
        <end position="546"/>
    </location>
</feature>
<dbReference type="SUPFAM" id="SSF50978">
    <property type="entry name" value="WD40 repeat-like"/>
    <property type="match status" value="1"/>
</dbReference>
<dbReference type="PROSITE" id="PS50294">
    <property type="entry name" value="WD_REPEATS_REGION"/>
    <property type="match status" value="1"/>
</dbReference>
<reference evidence="5 6" key="1">
    <citation type="journal article" date="2018" name="Evol. Lett.">
        <title>Horizontal gene cluster transfer increased hallucinogenic mushroom diversity.</title>
        <authorList>
            <person name="Reynolds H.T."/>
            <person name="Vijayakumar V."/>
            <person name="Gluck-Thaler E."/>
            <person name="Korotkin H.B."/>
            <person name="Matheny P.B."/>
            <person name="Slot J.C."/>
        </authorList>
    </citation>
    <scope>NUCLEOTIDE SEQUENCE [LARGE SCALE GENOMIC DNA]</scope>
    <source>
        <strain evidence="5 6">SRW20</strain>
    </source>
</reference>
<dbReference type="Gene3D" id="2.130.10.10">
    <property type="entry name" value="YVTN repeat-like/Quinoprotein amine dehydrogenase"/>
    <property type="match status" value="2"/>
</dbReference>
<dbReference type="Pfam" id="PF00400">
    <property type="entry name" value="WD40"/>
    <property type="match status" value="6"/>
</dbReference>
<protein>
    <recommendedName>
        <fullName evidence="4">F-box domain-containing protein</fullName>
    </recommendedName>
</protein>
<name>A0A409VIX6_9AGAR</name>
<dbReference type="PANTHER" id="PTHR14604:SF4">
    <property type="entry name" value="F-BOX DOMAIN-CONTAINING PROTEIN"/>
    <property type="match status" value="1"/>
</dbReference>
<evidence type="ECO:0000259" key="4">
    <source>
        <dbReference type="PROSITE" id="PS50181"/>
    </source>
</evidence>
<dbReference type="InterPro" id="IPR015943">
    <property type="entry name" value="WD40/YVTN_repeat-like_dom_sf"/>
</dbReference>
<dbReference type="PANTHER" id="PTHR14604">
    <property type="entry name" value="WD40 REPEAT PF20"/>
    <property type="match status" value="1"/>
</dbReference>
<comment type="caution">
    <text evidence="5">The sequence shown here is derived from an EMBL/GenBank/DDBJ whole genome shotgun (WGS) entry which is preliminary data.</text>
</comment>
<dbReference type="InterPro" id="IPR001810">
    <property type="entry name" value="F-box_dom"/>
</dbReference>
<dbReference type="AlphaFoldDB" id="A0A409VIX6"/>
<evidence type="ECO:0000313" key="5">
    <source>
        <dbReference type="EMBL" id="PPQ66195.1"/>
    </source>
</evidence>
<accession>A0A409VIX6</accession>
<dbReference type="Gene3D" id="1.20.1280.50">
    <property type="match status" value="1"/>
</dbReference>
<evidence type="ECO:0000256" key="3">
    <source>
        <dbReference type="PROSITE-ProRule" id="PRU00221"/>
    </source>
</evidence>
<dbReference type="PROSITE" id="PS00678">
    <property type="entry name" value="WD_REPEATS_1"/>
    <property type="match status" value="1"/>
</dbReference>
<dbReference type="SMART" id="SM00320">
    <property type="entry name" value="WD40"/>
    <property type="match status" value="7"/>
</dbReference>
<dbReference type="PROSITE" id="PS50082">
    <property type="entry name" value="WD_REPEATS_2"/>
    <property type="match status" value="4"/>
</dbReference>
<feature type="domain" description="F-box" evidence="4">
    <location>
        <begin position="44"/>
        <end position="90"/>
    </location>
</feature>
<evidence type="ECO:0000256" key="2">
    <source>
        <dbReference type="ARBA" id="ARBA00022737"/>
    </source>
</evidence>
<dbReference type="Proteomes" id="UP000284706">
    <property type="component" value="Unassembled WGS sequence"/>
</dbReference>
<organism evidence="5 6">
    <name type="scientific">Gymnopilus dilepis</name>
    <dbReference type="NCBI Taxonomy" id="231916"/>
    <lineage>
        <taxon>Eukaryota</taxon>
        <taxon>Fungi</taxon>
        <taxon>Dikarya</taxon>
        <taxon>Basidiomycota</taxon>
        <taxon>Agaricomycotina</taxon>
        <taxon>Agaricomycetes</taxon>
        <taxon>Agaricomycetidae</taxon>
        <taxon>Agaricales</taxon>
        <taxon>Agaricineae</taxon>
        <taxon>Hymenogastraceae</taxon>
        <taxon>Gymnopilus</taxon>
    </lineage>
</organism>
<evidence type="ECO:0000313" key="6">
    <source>
        <dbReference type="Proteomes" id="UP000284706"/>
    </source>
</evidence>
<dbReference type="InterPro" id="IPR001680">
    <property type="entry name" value="WD40_rpt"/>
</dbReference>
<keyword evidence="2" id="KW-0677">Repeat</keyword>
<dbReference type="InterPro" id="IPR036047">
    <property type="entry name" value="F-box-like_dom_sf"/>
</dbReference>
<feature type="repeat" description="WD" evidence="3">
    <location>
        <begin position="243"/>
        <end position="288"/>
    </location>
</feature>
<dbReference type="STRING" id="231916.A0A409VIX6"/>
<dbReference type="Pfam" id="PF12937">
    <property type="entry name" value="F-box-like"/>
    <property type="match status" value="1"/>
</dbReference>
<dbReference type="SMART" id="SM00256">
    <property type="entry name" value="FBOX"/>
    <property type="match status" value="1"/>
</dbReference>
<sequence>MQTMEDSSSRSVQDTEELAFQLLASLPRSRLATIQRRIAPLLQFDVVGTLPTEVALQIFAYLPFQTLLTCALVSKRWQALADDQSLWKTLCQARGWTWRHTTRTHTFHSSITPNSAELLDSDDEGMGDSDEEDMLGYVDSVEAAKAELTMMQAELDSGFASMSISSFSAGSSSFFRNSQLPKPKSTRLGPRRVSAPSILESLQEATVVKPDYKLLHQTHMKLRNRILSSSYRLSALQTRGAPTNAHTNTIYCLQLYTYPETGKQVLFTGSRDKSVREWNLTTGMVERVIADVHTSSILSLCVHNGYLASAGSDRQVVVWHLESNQLVKVLCDHDDSVLCVRFDDKRLVSCSKDRTVRTYSFPDLEFQFVLGAHRAAVNAVSISDSFIVSASGDRSVRLWEAETGKLLRTFDNHHTRGIASIDFCPPVVLSGSSDKHVRLFDITTLQGWSTSPEYDGVLPPSSAILPFPFLPGSSSATSTAGLICHDCGSNNIEPASSRHDSPQAVARCMHGDLVRTVALGDDFVLSGSYDLSIKIWDRKTGALVADLTGGHTGRIFCIGFDSKKIVSCGEDQVRWKAPNS</sequence>
<keyword evidence="1 3" id="KW-0853">WD repeat</keyword>
<evidence type="ECO:0000256" key="1">
    <source>
        <dbReference type="ARBA" id="ARBA00022574"/>
    </source>
</evidence>
<dbReference type="InterPro" id="IPR020472">
    <property type="entry name" value="WD40_PAC1"/>
</dbReference>
<dbReference type="PRINTS" id="PR00320">
    <property type="entry name" value="GPROTEINBRPT"/>
</dbReference>
<gene>
    <name evidence="5" type="ORF">CVT26_011054</name>
</gene>
<dbReference type="PROSITE" id="PS50181">
    <property type="entry name" value="FBOX"/>
    <property type="match status" value="1"/>
</dbReference>
<proteinExistence type="predicted"/>
<dbReference type="EMBL" id="NHYE01005636">
    <property type="protein sequence ID" value="PPQ66195.1"/>
    <property type="molecule type" value="Genomic_DNA"/>
</dbReference>
<feature type="repeat" description="WD" evidence="3">
    <location>
        <begin position="290"/>
        <end position="329"/>
    </location>
</feature>
<dbReference type="InterPro" id="IPR019775">
    <property type="entry name" value="WD40_repeat_CS"/>
</dbReference>
<dbReference type="InterPro" id="IPR050995">
    <property type="entry name" value="WD-F-box_domain-protein"/>
</dbReference>
<dbReference type="CDD" id="cd00200">
    <property type="entry name" value="WD40"/>
    <property type="match status" value="1"/>
</dbReference>